<dbReference type="Proteomes" id="UP000192223">
    <property type="component" value="Unplaced"/>
</dbReference>
<dbReference type="AlphaFoldDB" id="A0A1W4XKV1"/>
<evidence type="ECO:0000313" key="3">
    <source>
        <dbReference type="Proteomes" id="UP000192223"/>
    </source>
</evidence>
<organism evidence="3 4">
    <name type="scientific">Agrilus planipennis</name>
    <name type="common">Emerald ash borer</name>
    <name type="synonym">Agrilus marcopoli</name>
    <dbReference type="NCBI Taxonomy" id="224129"/>
    <lineage>
        <taxon>Eukaryota</taxon>
        <taxon>Metazoa</taxon>
        <taxon>Ecdysozoa</taxon>
        <taxon>Arthropoda</taxon>
        <taxon>Hexapoda</taxon>
        <taxon>Insecta</taxon>
        <taxon>Pterygota</taxon>
        <taxon>Neoptera</taxon>
        <taxon>Endopterygota</taxon>
        <taxon>Coleoptera</taxon>
        <taxon>Polyphaga</taxon>
        <taxon>Elateriformia</taxon>
        <taxon>Buprestoidea</taxon>
        <taxon>Buprestidae</taxon>
        <taxon>Agrilinae</taxon>
        <taxon>Agrilus</taxon>
    </lineage>
</organism>
<feature type="signal peptide" evidence="2">
    <location>
        <begin position="1"/>
        <end position="19"/>
    </location>
</feature>
<keyword evidence="3" id="KW-1185">Reference proteome</keyword>
<name>A0A1W4XKV1_AGRPL</name>
<reference evidence="4" key="1">
    <citation type="submission" date="2025-08" db="UniProtKB">
        <authorList>
            <consortium name="RefSeq"/>
        </authorList>
    </citation>
    <scope>IDENTIFICATION</scope>
    <source>
        <tissue evidence="4">Entire body</tissue>
    </source>
</reference>
<feature type="chain" id="PRO_5010743767" evidence="2">
    <location>
        <begin position="20"/>
        <end position="318"/>
    </location>
</feature>
<evidence type="ECO:0000256" key="1">
    <source>
        <dbReference type="SAM" id="MobiDB-lite"/>
    </source>
</evidence>
<evidence type="ECO:0000256" key="2">
    <source>
        <dbReference type="SAM" id="SignalP"/>
    </source>
</evidence>
<evidence type="ECO:0000313" key="4">
    <source>
        <dbReference type="RefSeq" id="XP_018333093.1"/>
    </source>
</evidence>
<proteinExistence type="predicted"/>
<keyword evidence="2" id="KW-0732">Signal</keyword>
<dbReference type="GeneID" id="108742391"/>
<dbReference type="KEGG" id="apln:108742391"/>
<protein>
    <submittedName>
        <fullName evidence="4">Prohormone-2-like</fullName>
    </submittedName>
</protein>
<feature type="region of interest" description="Disordered" evidence="1">
    <location>
        <begin position="73"/>
        <end position="102"/>
    </location>
</feature>
<gene>
    <name evidence="4" type="primary">LOC108742391</name>
</gene>
<dbReference type="RefSeq" id="XP_018333093.1">
    <property type="nucleotide sequence ID" value="XM_018477591.2"/>
</dbReference>
<dbReference type="OrthoDB" id="8188268at2759"/>
<sequence length="318" mass="37748">MRWIVTTVAVIFNLGIVFSLPQSLVEDVKVNELKQSNKVKRAFNGETASDDNQKVSTFSSAIKRGASQLFSDWQQDKNRNNNYPDLPSDSGDYSSQFDEKPSLSDIDKSYQYNVEREKLDEALENAILKSEFYRDSSPPNQYRYYDEQFDERRRKRRDAKVRMGNRNKRNIDLSPEEWLTILQIWENDRRHASQKDNYHPIWSTYDENQNKDHDKDEYDVGDDDENWLEAPVYPHIGRIGDIPKSSSNFAYEDKRGQWDDFSENKRKRYFLSERRNDPTRELRYLNGPARSKNEFYTLSQLLASQREPNLPIYHRLVL</sequence>
<dbReference type="InParanoid" id="A0A1W4XKV1"/>
<accession>A0A1W4XKV1</accession>